<evidence type="ECO:0000256" key="2">
    <source>
        <dbReference type="ARBA" id="ARBA00023008"/>
    </source>
</evidence>
<dbReference type="RefSeq" id="WP_083361942.1">
    <property type="nucleotide sequence ID" value="NZ_FNGY01000006.1"/>
</dbReference>
<dbReference type="PROSITE" id="PS00498">
    <property type="entry name" value="TYROSINASE_2"/>
    <property type="match status" value="1"/>
</dbReference>
<evidence type="ECO:0000313" key="6">
    <source>
        <dbReference type="Proteomes" id="UP000183200"/>
    </source>
</evidence>
<dbReference type="GO" id="GO:0046872">
    <property type="term" value="F:metal ion binding"/>
    <property type="evidence" value="ECO:0007669"/>
    <property type="project" value="UniProtKB-KW"/>
</dbReference>
<dbReference type="GO" id="GO:0016491">
    <property type="term" value="F:oxidoreductase activity"/>
    <property type="evidence" value="ECO:0007669"/>
    <property type="project" value="InterPro"/>
</dbReference>
<dbReference type="OrthoDB" id="2874181at2"/>
<feature type="domain" description="Tyrosinase copper-binding" evidence="4">
    <location>
        <begin position="320"/>
        <end position="331"/>
    </location>
</feature>
<feature type="domain" description="Tyrosinase copper-binding" evidence="3">
    <location>
        <begin position="76"/>
        <end position="93"/>
    </location>
</feature>
<dbReference type="Gene3D" id="1.10.1280.10">
    <property type="entry name" value="Di-copper center containing domain from catechol oxidase"/>
    <property type="match status" value="1"/>
</dbReference>
<dbReference type="PANTHER" id="PTHR11474:SF76">
    <property type="entry name" value="SHKT DOMAIN-CONTAINING PROTEIN"/>
    <property type="match status" value="1"/>
</dbReference>
<dbReference type="InterPro" id="IPR008922">
    <property type="entry name" value="Di-copper_centre_dom_sf"/>
</dbReference>
<evidence type="ECO:0000259" key="4">
    <source>
        <dbReference type="PROSITE" id="PS00498"/>
    </source>
</evidence>
<protein>
    <submittedName>
        <fullName evidence="5">Tyrosinase</fullName>
    </submittedName>
</protein>
<dbReference type="EMBL" id="FNGY01000006">
    <property type="protein sequence ID" value="SDN18019.1"/>
    <property type="molecule type" value="Genomic_DNA"/>
</dbReference>
<dbReference type="AlphaFoldDB" id="A0A1G9Z9J2"/>
<keyword evidence="1" id="KW-0479">Metal-binding</keyword>
<evidence type="ECO:0000313" key="5">
    <source>
        <dbReference type="EMBL" id="SDN18019.1"/>
    </source>
</evidence>
<dbReference type="SUPFAM" id="SSF48056">
    <property type="entry name" value="Di-copper centre-containing domain"/>
    <property type="match status" value="1"/>
</dbReference>
<dbReference type="PANTHER" id="PTHR11474">
    <property type="entry name" value="TYROSINASE FAMILY MEMBER"/>
    <property type="match status" value="1"/>
</dbReference>
<proteinExistence type="predicted"/>
<sequence>MTTPKLKTRRSLIDLQIDYTNGIKEPLENLMRAWKGIKELDYTDDNSFFKIGGYHGEPFRGGGWGNASYWGGYCNHGNILFPTWHRVYLLRLERALQSIAGCADVVLPYWDETDESSILYGIPSCLTDENFVLDNETIANPLRSFVFPRNITDNISQDPSADYSKPKNYETKRYPLSGLMGPNDIAATHAHNALFPKYEDNVKILNNNVKDWLNSHIVVNKVTIPTNLVQKFKDCLDAPNFTVFSNTSSAAQWNGERQTIDPVTGKPMVDDPNFKAVVSLESPHNSIHLAVGGCDIPSYNKSPIPGANGDMGENDTAALDPIFYFHHCNIDRVFWLWQKKHGATDALEIIPEYPGTNTIDNQGPTPGFAPNTWLTLDSPLEPFKKNETDYYNSKDCINIETQLGYTYSQGSMDDHASLFLAKKQDEFPSRIIKVSKINKAPIRGSFTVSAFMNVNGEKLHLGTEAILSRWNSQFCANCQTHLEVKAFFKLPIIETKLFSALNENPYEHVEIEIHGRDGFINGTNKSKLLNALEKPVTGFHLEII</sequence>
<dbReference type="InterPro" id="IPR050316">
    <property type="entry name" value="Tyrosinase/Hemocyanin"/>
</dbReference>
<evidence type="ECO:0000256" key="1">
    <source>
        <dbReference type="ARBA" id="ARBA00022723"/>
    </source>
</evidence>
<keyword evidence="6" id="KW-1185">Reference proteome</keyword>
<organism evidence="5 6">
    <name type="scientific">Pedobacter steynii</name>
    <dbReference type="NCBI Taxonomy" id="430522"/>
    <lineage>
        <taxon>Bacteria</taxon>
        <taxon>Pseudomonadati</taxon>
        <taxon>Bacteroidota</taxon>
        <taxon>Sphingobacteriia</taxon>
        <taxon>Sphingobacteriales</taxon>
        <taxon>Sphingobacteriaceae</taxon>
        <taxon>Pedobacter</taxon>
    </lineage>
</organism>
<keyword evidence="2" id="KW-0186">Copper</keyword>
<dbReference type="Pfam" id="PF00264">
    <property type="entry name" value="Tyrosinase"/>
    <property type="match status" value="1"/>
</dbReference>
<dbReference type="PRINTS" id="PR00092">
    <property type="entry name" value="TYROSINASE"/>
</dbReference>
<accession>A0A1G9Z9J2</accession>
<dbReference type="Proteomes" id="UP000183200">
    <property type="component" value="Unassembled WGS sequence"/>
</dbReference>
<reference evidence="6" key="1">
    <citation type="submission" date="2016-10" db="EMBL/GenBank/DDBJ databases">
        <authorList>
            <person name="Varghese N."/>
            <person name="Submissions S."/>
        </authorList>
    </citation>
    <scope>NUCLEOTIDE SEQUENCE [LARGE SCALE GENOMIC DNA]</scope>
    <source>
        <strain evidence="6">DSM 19110</strain>
    </source>
</reference>
<dbReference type="InterPro" id="IPR002227">
    <property type="entry name" value="Tyrosinase_Cu-bd"/>
</dbReference>
<dbReference type="PROSITE" id="PS00497">
    <property type="entry name" value="TYROSINASE_1"/>
    <property type="match status" value="1"/>
</dbReference>
<gene>
    <name evidence="5" type="ORF">SAMN05421820_106397</name>
</gene>
<name>A0A1G9Z9J2_9SPHI</name>
<evidence type="ECO:0000259" key="3">
    <source>
        <dbReference type="PROSITE" id="PS00497"/>
    </source>
</evidence>